<feature type="region of interest" description="Disordered" evidence="1">
    <location>
        <begin position="1"/>
        <end position="28"/>
    </location>
</feature>
<gene>
    <name evidence="2" type="ORF">SANBI_002110</name>
</gene>
<evidence type="ECO:0000313" key="2">
    <source>
        <dbReference type="EMBL" id="WPF80870.1"/>
    </source>
</evidence>
<dbReference type="Proteomes" id="UP001304340">
    <property type="component" value="Chromosome"/>
</dbReference>
<name>A0AAF1C1B8_9MICO</name>
<organism evidence="2 3">
    <name type="scientific">Sanguibacter biliveldensis</name>
    <dbReference type="NCBI Taxonomy" id="3030830"/>
    <lineage>
        <taxon>Bacteria</taxon>
        <taxon>Bacillati</taxon>
        <taxon>Actinomycetota</taxon>
        <taxon>Actinomycetes</taxon>
        <taxon>Micrococcales</taxon>
        <taxon>Sanguibacteraceae</taxon>
        <taxon>Sanguibacter</taxon>
    </lineage>
</organism>
<dbReference type="RefSeq" id="WP_319154812.1">
    <property type="nucleotide sequence ID" value="NZ_CP138359.1"/>
</dbReference>
<keyword evidence="3" id="KW-1185">Reference proteome</keyword>
<reference evidence="3" key="1">
    <citation type="submission" date="2023-11" db="EMBL/GenBank/DDBJ databases">
        <authorList>
            <person name="Helweg L.P."/>
            <person name="Kiel A."/>
            <person name="Hitz F."/>
            <person name="Ruckert-Reed C."/>
            <person name="Busche T."/>
            <person name="Kaltschmidt B."/>
            <person name="Kaltschmidt C."/>
        </authorList>
    </citation>
    <scope>NUCLEOTIDE SEQUENCE [LARGE SCALE GENOMIC DNA]</scope>
    <source>
        <strain evidence="3">4.1</strain>
    </source>
</reference>
<evidence type="ECO:0000256" key="1">
    <source>
        <dbReference type="SAM" id="MobiDB-lite"/>
    </source>
</evidence>
<dbReference type="EMBL" id="CP138359">
    <property type="protein sequence ID" value="WPF80870.1"/>
    <property type="molecule type" value="Genomic_DNA"/>
</dbReference>
<evidence type="ECO:0000313" key="3">
    <source>
        <dbReference type="Proteomes" id="UP001304340"/>
    </source>
</evidence>
<evidence type="ECO:0008006" key="4">
    <source>
        <dbReference type="Google" id="ProtNLM"/>
    </source>
</evidence>
<dbReference type="AlphaFoldDB" id="A0AAF1C1B8"/>
<protein>
    <recommendedName>
        <fullName evidence="4">Peptidoglycan binding-like domain-containing protein</fullName>
    </recommendedName>
</protein>
<proteinExistence type="predicted"/>
<dbReference type="KEGG" id="sbil:SANBI_002110"/>
<accession>A0AAF1C1B8</accession>
<sequence>MTALFVRAPRPDSLEAPESATTFDTSEQEFTDERVVDLELELGTPLALVSQKAGTITSSRCRPGMGAVSGGSTIEVDGVTIVDLATSRPLWRDLAAGDSGNDVLALQEELVRLGHPTSPTGTVDDATQAVAAALGLTDGPAVVARERIVWLPAQSTPLDTCDLVTGQNVETGAVFATAPPPLQGLSLSTLPEGTTADDRILVVDDATFDLGPDARITDPAALKTVGELPSVVAHRASDQTTLLTGVYRLADPRVVVAVPARALVAAAPDQSACVSADGTGLPVTVVGSELGRSLVAFPDDAVPHQVDLLPDPAMTCS</sequence>